<organism evidence="1 2">
    <name type="scientific">Chitinophaga solisilvae</name>
    <dbReference type="NCBI Taxonomy" id="1233460"/>
    <lineage>
        <taxon>Bacteria</taxon>
        <taxon>Pseudomonadati</taxon>
        <taxon>Bacteroidota</taxon>
        <taxon>Chitinophagia</taxon>
        <taxon>Chitinophagales</taxon>
        <taxon>Chitinophagaceae</taxon>
        <taxon>Chitinophaga</taxon>
    </lineage>
</organism>
<reference evidence="1" key="1">
    <citation type="submission" date="2020-05" db="EMBL/GenBank/DDBJ databases">
        <title>Chitinophaga laudate sp. nov., isolated from a tropical peat swamp.</title>
        <authorList>
            <person name="Goh C.B.S."/>
            <person name="Lee M.S."/>
            <person name="Parimannan S."/>
            <person name="Pasbakhsh P."/>
            <person name="Yule C.M."/>
            <person name="Rajandas H."/>
            <person name="Loke S."/>
            <person name="Croft L."/>
            <person name="Tan J.B.L."/>
        </authorList>
    </citation>
    <scope>NUCLEOTIDE SEQUENCE</scope>
    <source>
        <strain evidence="1">Mgbs1</strain>
    </source>
</reference>
<proteinExistence type="predicted"/>
<sequence length="465" mass="48899">MKKILFPVMMAAVFAACSKNDDNNTPPPTPGTTDMTAANISRTTDNSEFKELAGDTLKANITSNTVLKAGKTYILKNFVFVLNGATLKIEAGVTIKGMKTDKGTIIITRNGKIDAQGTADKPIVFTSNQDAPNRGDWGGIIILGNAPTNGLYNATRGLMAIEGGVNTTATGYGLHGGNKAEDNSGTLKYVRIEYAGIAFEQNNEINGLTFGSVGSGTTVDYVEVAYSGDDSFEWFGGTVNCNHLISYRATDDDFDTDNGFSGRVQFGIALRDHNVADFASGGASNGFESDNDADGSSNAPFTSAVFSNMTIIGPAANGTPVAPFKRGAHIRKNSRLSVFNSVFTAWPVGIFVDGVASEANATSNALEAKNNILADCVTPVAAGTKDFDAPKWFSTAAFSNKITVTLLDLKLTNVAYGTFDPTPAAGSALLSGADFSNAKLANFSKTTYVGAASGTDTWYKGWTKF</sequence>
<dbReference type="RefSeq" id="WP_127042649.1">
    <property type="nucleotide sequence ID" value="NZ_JAABOK010000012.1"/>
</dbReference>
<dbReference type="Proteomes" id="UP000281028">
    <property type="component" value="Unassembled WGS sequence"/>
</dbReference>
<dbReference type="AlphaFoldDB" id="A0A433WDM0"/>
<dbReference type="PROSITE" id="PS51257">
    <property type="entry name" value="PROKAR_LIPOPROTEIN"/>
    <property type="match status" value="1"/>
</dbReference>
<keyword evidence="2" id="KW-1185">Reference proteome</keyword>
<dbReference type="OrthoDB" id="1521716at2"/>
<name>A0A433WDM0_9BACT</name>
<protein>
    <submittedName>
        <fullName evidence="1">Uncharacterized protein</fullName>
    </submittedName>
</protein>
<dbReference type="PANTHER" id="PTHR41339:SF1">
    <property type="entry name" value="SECRETED PROTEIN"/>
    <property type="match status" value="1"/>
</dbReference>
<evidence type="ECO:0000313" key="2">
    <source>
        <dbReference type="Proteomes" id="UP000281028"/>
    </source>
</evidence>
<dbReference type="PANTHER" id="PTHR41339">
    <property type="entry name" value="LIPL48"/>
    <property type="match status" value="1"/>
</dbReference>
<accession>A0A433WDM0</accession>
<comment type="caution">
    <text evidence="1">The sequence shown here is derived from an EMBL/GenBank/DDBJ whole genome shotgun (WGS) entry which is preliminary data.</text>
</comment>
<evidence type="ECO:0000313" key="1">
    <source>
        <dbReference type="EMBL" id="NSL88889.1"/>
    </source>
</evidence>
<gene>
    <name evidence="1" type="ORF">ECE50_018755</name>
</gene>
<dbReference type="EMBL" id="RIAR02000001">
    <property type="protein sequence ID" value="NSL88889.1"/>
    <property type="molecule type" value="Genomic_DNA"/>
</dbReference>